<dbReference type="GO" id="GO:0051539">
    <property type="term" value="F:4 iron, 4 sulfur cluster binding"/>
    <property type="evidence" value="ECO:0007669"/>
    <property type="project" value="UniProtKB-KW"/>
</dbReference>
<proteinExistence type="inferred from homology"/>
<dbReference type="FunFam" id="1.10.340.30:FF:000005">
    <property type="entry name" value="Endonuclease III-like protein 1"/>
    <property type="match status" value="1"/>
</dbReference>
<feature type="compositionally biased region" description="Acidic residues" evidence="12">
    <location>
        <begin position="38"/>
        <end position="63"/>
    </location>
</feature>
<keyword evidence="7" id="KW-0411">Iron-sulfur</keyword>
<name>A0A0B7F959_THACB</name>
<evidence type="ECO:0000256" key="9">
    <source>
        <dbReference type="ARBA" id="ARBA00023239"/>
    </source>
</evidence>
<evidence type="ECO:0000313" key="14">
    <source>
        <dbReference type="EMBL" id="CEL54581.1"/>
    </source>
</evidence>
<evidence type="ECO:0000256" key="2">
    <source>
        <dbReference type="ARBA" id="ARBA00022485"/>
    </source>
</evidence>
<dbReference type="GO" id="GO:0005739">
    <property type="term" value="C:mitochondrion"/>
    <property type="evidence" value="ECO:0007669"/>
    <property type="project" value="UniProtKB-SubCell"/>
</dbReference>
<feature type="domain" description="HhH-GPD" evidence="13">
    <location>
        <begin position="197"/>
        <end position="350"/>
    </location>
</feature>
<dbReference type="Gene3D" id="1.10.1670.10">
    <property type="entry name" value="Helix-hairpin-Helix base-excision DNA repair enzymes (C-terminal)"/>
    <property type="match status" value="1"/>
</dbReference>
<dbReference type="Proteomes" id="UP000059188">
    <property type="component" value="Unassembled WGS sequence"/>
</dbReference>
<keyword evidence="14" id="KW-0255">Endonuclease</keyword>
<gene>
    <name evidence="11" type="primary">NTH1</name>
    <name evidence="14" type="ORF">RSOLAG1IB_07185</name>
</gene>
<dbReference type="InterPro" id="IPR030841">
    <property type="entry name" value="NTH1"/>
</dbReference>
<evidence type="ECO:0000256" key="3">
    <source>
        <dbReference type="ARBA" id="ARBA00022723"/>
    </source>
</evidence>
<dbReference type="PANTHER" id="PTHR43286:SF1">
    <property type="entry name" value="ENDONUCLEASE III-LIKE PROTEIN 1"/>
    <property type="match status" value="1"/>
</dbReference>
<evidence type="ECO:0000313" key="15">
    <source>
        <dbReference type="Proteomes" id="UP000059188"/>
    </source>
</evidence>
<comment type="catalytic activity">
    <reaction evidence="11">
        <text>2'-deoxyribonucleotide-(2'-deoxyribose 5'-phosphate)-2'-deoxyribonucleotide-DNA = a 3'-end 2'-deoxyribonucleotide-(2,3-dehydro-2,3-deoxyribose 5'-phosphate)-DNA + a 5'-end 5'-phospho-2'-deoxyribonucleoside-DNA + H(+)</text>
        <dbReference type="Rhea" id="RHEA:66592"/>
        <dbReference type="Rhea" id="RHEA-COMP:13180"/>
        <dbReference type="Rhea" id="RHEA-COMP:16897"/>
        <dbReference type="Rhea" id="RHEA-COMP:17067"/>
        <dbReference type="ChEBI" id="CHEBI:15378"/>
        <dbReference type="ChEBI" id="CHEBI:136412"/>
        <dbReference type="ChEBI" id="CHEBI:157695"/>
        <dbReference type="ChEBI" id="CHEBI:167181"/>
        <dbReference type="EC" id="4.2.99.18"/>
    </reaction>
</comment>
<keyword evidence="3" id="KW-0479">Metal-binding</keyword>
<evidence type="ECO:0000256" key="6">
    <source>
        <dbReference type="ARBA" id="ARBA00023004"/>
    </source>
</evidence>
<dbReference type="EMBL" id="LN679116">
    <property type="protein sequence ID" value="CEL54581.1"/>
    <property type="molecule type" value="Genomic_DNA"/>
</dbReference>
<dbReference type="Gene3D" id="1.10.340.30">
    <property type="entry name" value="Hypothetical protein, domain 2"/>
    <property type="match status" value="1"/>
</dbReference>
<feature type="compositionally biased region" description="Basic and acidic residues" evidence="12">
    <location>
        <begin position="92"/>
        <end position="106"/>
    </location>
</feature>
<keyword evidence="11" id="KW-0539">Nucleus</keyword>
<protein>
    <recommendedName>
        <fullName evidence="11">Endonuclease III homolog</fullName>
        <ecNumber evidence="11">3.2.2.-</ecNumber>
        <ecNumber evidence="11">4.2.99.18</ecNumber>
    </recommendedName>
    <alternativeName>
        <fullName evidence="11">Bifunctional DNA N-glycosylase/DNA-(apurinic or apyrimidinic site) lyase</fullName>
        <shortName evidence="11">DNA glycosylase/AP lyase</shortName>
    </alternativeName>
</protein>
<dbReference type="GO" id="GO:0006289">
    <property type="term" value="P:nucleotide-excision repair"/>
    <property type="evidence" value="ECO:0007669"/>
    <property type="project" value="TreeGrafter"/>
</dbReference>
<dbReference type="InterPro" id="IPR003265">
    <property type="entry name" value="HhH-GPD_domain"/>
</dbReference>
<dbReference type="OrthoDB" id="2099276at2759"/>
<keyword evidence="10 11" id="KW-0326">Glycosidase</keyword>
<evidence type="ECO:0000256" key="12">
    <source>
        <dbReference type="SAM" id="MobiDB-lite"/>
    </source>
</evidence>
<dbReference type="Pfam" id="PF00730">
    <property type="entry name" value="HhH-GPD"/>
    <property type="match status" value="1"/>
</dbReference>
<comment type="subcellular location">
    <subcellularLocation>
        <location evidence="11">Nucleus</location>
    </subcellularLocation>
    <subcellularLocation>
        <location evidence="11">Mitochondrion</location>
    </subcellularLocation>
</comment>
<dbReference type="CDD" id="cd00056">
    <property type="entry name" value="ENDO3c"/>
    <property type="match status" value="1"/>
</dbReference>
<keyword evidence="9 11" id="KW-0456">Lyase</keyword>
<dbReference type="EC" id="3.2.2.-" evidence="11"/>
<dbReference type="GO" id="GO:0006285">
    <property type="term" value="P:base-excision repair, AP site formation"/>
    <property type="evidence" value="ECO:0007669"/>
    <property type="project" value="UniProtKB-UniRule"/>
</dbReference>
<evidence type="ECO:0000256" key="11">
    <source>
        <dbReference type="HAMAP-Rule" id="MF_03183"/>
    </source>
</evidence>
<dbReference type="GO" id="GO:0046872">
    <property type="term" value="F:metal ion binding"/>
    <property type="evidence" value="ECO:0007669"/>
    <property type="project" value="UniProtKB-KW"/>
</dbReference>
<dbReference type="GO" id="GO:0003677">
    <property type="term" value="F:DNA binding"/>
    <property type="evidence" value="ECO:0007669"/>
    <property type="project" value="UniProtKB-UniRule"/>
</dbReference>
<dbReference type="GO" id="GO:0005634">
    <property type="term" value="C:nucleus"/>
    <property type="evidence" value="ECO:0007669"/>
    <property type="project" value="UniProtKB-SubCell"/>
</dbReference>
<accession>A0A0B7F959</accession>
<reference evidence="14 15" key="1">
    <citation type="submission" date="2014-11" db="EMBL/GenBank/DDBJ databases">
        <authorList>
            <person name="Wibberg Daniel"/>
        </authorList>
    </citation>
    <scope>NUCLEOTIDE SEQUENCE [LARGE SCALE GENOMIC DNA]</scope>
    <source>
        <strain evidence="14">Rhizoctonia solani AG1-IB 7/3/14</strain>
    </source>
</reference>
<comment type="caution">
    <text evidence="11">Lacks conserved residue(s) required for the propagation of feature annotation.</text>
</comment>
<keyword evidence="8 11" id="KW-0234">DNA repair</keyword>
<comment type="similarity">
    <text evidence="1 11">Belongs to the Nth/MutY family.</text>
</comment>
<dbReference type="GO" id="GO:0140078">
    <property type="term" value="F:class I DNA-(apurinic or apyrimidinic site) endonuclease activity"/>
    <property type="evidence" value="ECO:0007669"/>
    <property type="project" value="UniProtKB-EC"/>
</dbReference>
<comment type="function">
    <text evidence="11">Bifunctional DNA N-glycosylase with associated apurinic/apyrimidinic (AP) lyase function that catalyzes the first step in base excision repair (BER), the primary repair pathway for the repair of oxidative DNA damage. The DNA N-glycosylase activity releases the damaged DNA base from DNA by cleaving the N-glycosidic bond, leaving an AP site. The AP lyase activity cleaves the phosphodiester bond 3' to the AP site by a beta-elimination. Primarily recognizes and repairs oxidative base damage of pyrimidines.</text>
</comment>
<evidence type="ECO:0000256" key="1">
    <source>
        <dbReference type="ARBA" id="ARBA00008343"/>
    </source>
</evidence>
<keyword evidence="2" id="KW-0004">4Fe-4S</keyword>
<keyword evidence="6" id="KW-0408">Iron</keyword>
<dbReference type="SUPFAM" id="SSF48150">
    <property type="entry name" value="DNA-glycosylase"/>
    <property type="match status" value="1"/>
</dbReference>
<keyword evidence="5 11" id="KW-0378">Hydrolase</keyword>
<dbReference type="PANTHER" id="PTHR43286">
    <property type="entry name" value="ENDONUCLEASE III-LIKE PROTEIN 1"/>
    <property type="match status" value="1"/>
</dbReference>
<keyword evidence="4 11" id="KW-0227">DNA damage</keyword>
<dbReference type="AlphaFoldDB" id="A0A0B7F959"/>
<dbReference type="InterPro" id="IPR023170">
    <property type="entry name" value="HhH_base_excis_C"/>
</dbReference>
<dbReference type="GO" id="GO:0000703">
    <property type="term" value="F:oxidized pyrimidine nucleobase lesion DNA N-glycosylase activity"/>
    <property type="evidence" value="ECO:0007669"/>
    <property type="project" value="UniProtKB-UniRule"/>
</dbReference>
<keyword evidence="11" id="KW-0496">Mitochondrion</keyword>
<keyword evidence="14" id="KW-0540">Nuclease</keyword>
<organism evidence="14 15">
    <name type="scientific">Thanatephorus cucumeris (strain AG1-IB / isolate 7/3/14)</name>
    <name type="common">Lettuce bottom rot fungus</name>
    <name type="synonym">Rhizoctonia solani</name>
    <dbReference type="NCBI Taxonomy" id="1108050"/>
    <lineage>
        <taxon>Eukaryota</taxon>
        <taxon>Fungi</taxon>
        <taxon>Dikarya</taxon>
        <taxon>Basidiomycota</taxon>
        <taxon>Agaricomycotina</taxon>
        <taxon>Agaricomycetes</taxon>
        <taxon>Cantharellales</taxon>
        <taxon>Ceratobasidiaceae</taxon>
        <taxon>Rhizoctonia</taxon>
        <taxon>Rhizoctonia solani AG-1</taxon>
    </lineage>
</organism>
<keyword evidence="15" id="KW-1185">Reference proteome</keyword>
<feature type="compositionally biased region" description="Polar residues" evidence="12">
    <location>
        <begin position="1"/>
        <end position="15"/>
    </location>
</feature>
<dbReference type="InterPro" id="IPR011257">
    <property type="entry name" value="DNA_glycosylase"/>
</dbReference>
<evidence type="ECO:0000256" key="10">
    <source>
        <dbReference type="ARBA" id="ARBA00023295"/>
    </source>
</evidence>
<dbReference type="STRING" id="1108050.A0A0B7F959"/>
<evidence type="ECO:0000256" key="5">
    <source>
        <dbReference type="ARBA" id="ARBA00022801"/>
    </source>
</evidence>
<sequence>MPPKRATSSKANSTPLKREASSPVLRRSPRKRTRVESAVEDDDSELTELDEEDQDEFEPEVEEEKPCVLSLDKFAYSGSSSRPKRTPAKVQVKLEDMDGIKLEHKASPSSAKKGSPVKKEPASASPTKKKPAKQKPIVMELEKPHPAPPNWEKQYSLIEDMRSRIDAPVDTMGCAKAMSGVGSLKDQRFGALVSLMLSSQTKDEVTAAAVENLRRTLPGGLTVDSILAAEPSVISNAIGKVGFWRRKTEYIRAAAQILLDKYDSDVPKTVDELCALPGVGPKMSFLVLQVAWNINVGIGVDIHVHRITNRLGWHKPPTNTPEQTRLNLQSWLPRNLHAPINPLLVGFGQITCLPVGPRCDSCLLSQGLCPSANAKATGKGRKPIIYKAKADLDADGLVRMEDIKLEGDVQGVKDEQNVVFSDEIKTEVRDNNAYVIYTNTQTVRPECKSSIA</sequence>
<dbReference type="SMART" id="SM00478">
    <property type="entry name" value="ENDO3c"/>
    <property type="match status" value="1"/>
</dbReference>
<evidence type="ECO:0000256" key="4">
    <source>
        <dbReference type="ARBA" id="ARBA00022763"/>
    </source>
</evidence>
<feature type="region of interest" description="Disordered" evidence="12">
    <location>
        <begin position="1"/>
        <end position="151"/>
    </location>
</feature>
<dbReference type="HAMAP" id="MF_03183">
    <property type="entry name" value="Endonuclease_III_Nth"/>
    <property type="match status" value="1"/>
</dbReference>
<dbReference type="InterPro" id="IPR000445">
    <property type="entry name" value="HhH_motif"/>
</dbReference>
<dbReference type="EC" id="4.2.99.18" evidence="11"/>
<evidence type="ECO:0000256" key="7">
    <source>
        <dbReference type="ARBA" id="ARBA00023014"/>
    </source>
</evidence>
<dbReference type="Pfam" id="PF00633">
    <property type="entry name" value="HHH"/>
    <property type="match status" value="1"/>
</dbReference>
<evidence type="ECO:0000259" key="13">
    <source>
        <dbReference type="SMART" id="SM00478"/>
    </source>
</evidence>
<evidence type="ECO:0000256" key="8">
    <source>
        <dbReference type="ARBA" id="ARBA00023204"/>
    </source>
</evidence>